<feature type="domain" description="RNA polymerase sigma-70 region 2" evidence="5">
    <location>
        <begin position="6"/>
        <end position="72"/>
    </location>
</feature>
<evidence type="ECO:0000313" key="8">
    <source>
        <dbReference type="Proteomes" id="UP001596997"/>
    </source>
</evidence>
<protein>
    <submittedName>
        <fullName evidence="7">Sigma-70 family RNA polymerase sigma factor</fullName>
    </submittedName>
</protein>
<evidence type="ECO:0000259" key="6">
    <source>
        <dbReference type="Pfam" id="PF08281"/>
    </source>
</evidence>
<dbReference type="SUPFAM" id="SSF88659">
    <property type="entry name" value="Sigma3 and sigma4 domains of RNA polymerase sigma factors"/>
    <property type="match status" value="1"/>
</dbReference>
<dbReference type="Gene3D" id="1.10.1740.10">
    <property type="match status" value="1"/>
</dbReference>
<accession>A0ABW3I3S7</accession>
<dbReference type="InterPro" id="IPR013324">
    <property type="entry name" value="RNA_pol_sigma_r3/r4-like"/>
</dbReference>
<evidence type="ECO:0000256" key="3">
    <source>
        <dbReference type="ARBA" id="ARBA00023082"/>
    </source>
</evidence>
<dbReference type="PANTHER" id="PTHR43133">
    <property type="entry name" value="RNA POLYMERASE ECF-TYPE SIGMA FACTO"/>
    <property type="match status" value="1"/>
</dbReference>
<evidence type="ECO:0000256" key="1">
    <source>
        <dbReference type="ARBA" id="ARBA00010641"/>
    </source>
</evidence>
<keyword evidence="3" id="KW-0731">Sigma factor</keyword>
<evidence type="ECO:0000256" key="4">
    <source>
        <dbReference type="ARBA" id="ARBA00023163"/>
    </source>
</evidence>
<dbReference type="Pfam" id="PF04542">
    <property type="entry name" value="Sigma70_r2"/>
    <property type="match status" value="1"/>
</dbReference>
<dbReference type="InterPro" id="IPR013325">
    <property type="entry name" value="RNA_pol_sigma_r2"/>
</dbReference>
<dbReference type="InterPro" id="IPR013249">
    <property type="entry name" value="RNA_pol_sigma70_r4_t2"/>
</dbReference>
<dbReference type="Gene3D" id="1.10.10.10">
    <property type="entry name" value="Winged helix-like DNA-binding domain superfamily/Winged helix DNA-binding domain"/>
    <property type="match status" value="1"/>
</dbReference>
<dbReference type="PANTHER" id="PTHR43133:SF62">
    <property type="entry name" value="RNA POLYMERASE SIGMA FACTOR SIGZ"/>
    <property type="match status" value="1"/>
</dbReference>
<comment type="similarity">
    <text evidence="1">Belongs to the sigma-70 factor family. ECF subfamily.</text>
</comment>
<evidence type="ECO:0000259" key="5">
    <source>
        <dbReference type="Pfam" id="PF04542"/>
    </source>
</evidence>
<organism evidence="7 8">
    <name type="scientific">Pseudofulvibacter geojedonensis</name>
    <dbReference type="NCBI Taxonomy" id="1123758"/>
    <lineage>
        <taxon>Bacteria</taxon>
        <taxon>Pseudomonadati</taxon>
        <taxon>Bacteroidota</taxon>
        <taxon>Flavobacteriia</taxon>
        <taxon>Flavobacteriales</taxon>
        <taxon>Flavobacteriaceae</taxon>
        <taxon>Pseudofulvibacter</taxon>
    </lineage>
</organism>
<evidence type="ECO:0000256" key="2">
    <source>
        <dbReference type="ARBA" id="ARBA00023015"/>
    </source>
</evidence>
<reference evidence="8" key="1">
    <citation type="journal article" date="2019" name="Int. J. Syst. Evol. Microbiol.">
        <title>The Global Catalogue of Microorganisms (GCM) 10K type strain sequencing project: providing services to taxonomists for standard genome sequencing and annotation.</title>
        <authorList>
            <consortium name="The Broad Institute Genomics Platform"/>
            <consortium name="The Broad Institute Genome Sequencing Center for Infectious Disease"/>
            <person name="Wu L."/>
            <person name="Ma J."/>
        </authorList>
    </citation>
    <scope>NUCLEOTIDE SEQUENCE [LARGE SCALE GENOMIC DNA]</scope>
    <source>
        <strain evidence="8">CCUG 62114</strain>
    </source>
</reference>
<dbReference type="InterPro" id="IPR007627">
    <property type="entry name" value="RNA_pol_sigma70_r2"/>
</dbReference>
<dbReference type="EMBL" id="JBHTJM010000008">
    <property type="protein sequence ID" value="MFD0964069.1"/>
    <property type="molecule type" value="Genomic_DNA"/>
</dbReference>
<dbReference type="NCBIfam" id="TIGR02937">
    <property type="entry name" value="sigma70-ECF"/>
    <property type="match status" value="1"/>
</dbReference>
<gene>
    <name evidence="7" type="ORF">ACFQ1O_08650</name>
</gene>
<comment type="caution">
    <text evidence="7">The sequence shown here is derived from an EMBL/GenBank/DDBJ whole genome shotgun (WGS) entry which is preliminary data.</text>
</comment>
<sequence>MNITQLWNSYHLDMKRFVFSKVKNEQLTNDLVQETFIKAYSKIDTIIDDKKVKSWLFSIARNTTLDYFRKSQLTVPLLDYDTKDEFWENKEHSPEDCLPGIIKNLPKKYRDPLFLADIKGMKQAKVAEQLQLPLSTIKSQIQRGRKLIKQGYIDCCDYSENDKGELVGEVKPKENCKVCG</sequence>
<dbReference type="SUPFAM" id="SSF88946">
    <property type="entry name" value="Sigma2 domain of RNA polymerase sigma factors"/>
    <property type="match status" value="1"/>
</dbReference>
<proteinExistence type="inferred from homology"/>
<dbReference type="InterPro" id="IPR014284">
    <property type="entry name" value="RNA_pol_sigma-70_dom"/>
</dbReference>
<feature type="domain" description="RNA polymerase sigma factor 70 region 4 type 2" evidence="6">
    <location>
        <begin position="97"/>
        <end position="147"/>
    </location>
</feature>
<dbReference type="InterPro" id="IPR039425">
    <property type="entry name" value="RNA_pol_sigma-70-like"/>
</dbReference>
<evidence type="ECO:0000313" key="7">
    <source>
        <dbReference type="EMBL" id="MFD0964069.1"/>
    </source>
</evidence>
<dbReference type="Pfam" id="PF08281">
    <property type="entry name" value="Sigma70_r4_2"/>
    <property type="match status" value="1"/>
</dbReference>
<keyword evidence="8" id="KW-1185">Reference proteome</keyword>
<dbReference type="RefSeq" id="WP_377715424.1">
    <property type="nucleotide sequence ID" value="NZ_JBHTJM010000008.1"/>
</dbReference>
<dbReference type="InterPro" id="IPR036388">
    <property type="entry name" value="WH-like_DNA-bd_sf"/>
</dbReference>
<keyword evidence="2" id="KW-0805">Transcription regulation</keyword>
<keyword evidence="4" id="KW-0804">Transcription</keyword>
<dbReference type="Proteomes" id="UP001596997">
    <property type="component" value="Unassembled WGS sequence"/>
</dbReference>
<name>A0ABW3I3S7_9FLAO</name>